<dbReference type="PROSITE" id="PS52004">
    <property type="entry name" value="KS3_2"/>
    <property type="match status" value="1"/>
</dbReference>
<dbReference type="GO" id="GO:0044550">
    <property type="term" value="P:secondary metabolite biosynthetic process"/>
    <property type="evidence" value="ECO:0007669"/>
    <property type="project" value="TreeGrafter"/>
</dbReference>
<organism evidence="12 13">
    <name type="scientific">Cytospora chrysosperma</name>
    <name type="common">Cytospora canker fungus</name>
    <name type="synonym">Sphaeria chrysosperma</name>
    <dbReference type="NCBI Taxonomy" id="252740"/>
    <lineage>
        <taxon>Eukaryota</taxon>
        <taxon>Fungi</taxon>
        <taxon>Dikarya</taxon>
        <taxon>Ascomycota</taxon>
        <taxon>Pezizomycotina</taxon>
        <taxon>Sordariomycetes</taxon>
        <taxon>Sordariomycetidae</taxon>
        <taxon>Diaporthales</taxon>
        <taxon>Cytosporaceae</taxon>
        <taxon>Cytospora</taxon>
    </lineage>
</organism>
<dbReference type="InterPro" id="IPR020841">
    <property type="entry name" value="PKS_Beta-ketoAc_synthase_dom"/>
</dbReference>
<dbReference type="Pfam" id="PF08242">
    <property type="entry name" value="Methyltransf_12"/>
    <property type="match status" value="1"/>
</dbReference>
<dbReference type="InterPro" id="IPR036318">
    <property type="entry name" value="FAD-bd_PCMH-like_sf"/>
</dbReference>
<dbReference type="InterPro" id="IPR014031">
    <property type="entry name" value="Ketoacyl_synth_C"/>
</dbReference>
<feature type="region of interest" description="C-terminal hotdog fold" evidence="6">
    <location>
        <begin position="1518"/>
        <end position="1666"/>
    </location>
</feature>
<gene>
    <name evidence="12" type="ORF">VSDG_04897</name>
</gene>
<dbReference type="Pfam" id="PF00109">
    <property type="entry name" value="ketoacyl-synt"/>
    <property type="match status" value="1"/>
</dbReference>
<comment type="caution">
    <text evidence="6">Lacks conserved residue(s) required for the propagation of feature annotation.</text>
</comment>
<dbReference type="Gene3D" id="3.40.47.10">
    <property type="match status" value="1"/>
</dbReference>
<dbReference type="InterPro" id="IPR018201">
    <property type="entry name" value="Ketoacyl_synth_AS"/>
</dbReference>
<name>A0A423W3E5_CYTCH</name>
<dbReference type="PROSITE" id="PS50075">
    <property type="entry name" value="CARRIER"/>
    <property type="match status" value="1"/>
</dbReference>
<dbReference type="SMART" id="SM00827">
    <property type="entry name" value="PKS_AT"/>
    <property type="match status" value="1"/>
</dbReference>
<dbReference type="PROSITE" id="PS51387">
    <property type="entry name" value="FAD_PCMH"/>
    <property type="match status" value="1"/>
</dbReference>
<protein>
    <recommendedName>
        <fullName evidence="14">Carrier domain-containing protein</fullName>
    </recommendedName>
</protein>
<evidence type="ECO:0000256" key="6">
    <source>
        <dbReference type="PROSITE-ProRule" id="PRU01363"/>
    </source>
</evidence>
<dbReference type="SMART" id="SM00825">
    <property type="entry name" value="PKS_KS"/>
    <property type="match status" value="1"/>
</dbReference>
<dbReference type="InterPro" id="IPR020806">
    <property type="entry name" value="PKS_PP-bd"/>
</dbReference>
<dbReference type="InterPro" id="IPR036736">
    <property type="entry name" value="ACP-like_sf"/>
</dbReference>
<sequence>MGVSLLFGTVTNAHNADSICALRQHLDKTPNLEWVRDTVSGLPVYWDLLVKKLPHIGNSVPAQQILNDFDRWLRQGFKPEEDNVALGNTILLPLVVMVGLTEFWQHVVDSTETDCDDPLHAFLTQLRAAEETSCVESIGLCAGMLTAFAVASSHTRSDFEKYGAVSIRLAVMIGMATDAQEVRHGQAISYVASWRTPEQGEQLKRSVDLVYPQAYMSVLYDERRVTITTTAQWIRTTILRQLRGAGLTVAESNIQGHIHCPDSESKDISDAICELCRATPALQLADVSKLALWTYTNDGHGDPVRDNSLHELAVRSTLAKQCCWYETIAALPFSHVDSTQKIVSFGPERCVPPSLVPSLGGRWTHLSTIATNTTPTSATPTTPTRSQPPQRSKNISAAQPPSSGSEKSPPRELSERRPRQGEPTHSPEHTIAVVGMSLRTAGADDVEEFSRMIQSGTSQHELVGPERVKFHTLWREGDWDPSYKWYANWMRDVDTFDHQFFKRSPREAANMDPAQRLALQTAYQAVESAGYYTYDNNPEMERKQDPRGPNHVGVYLGVTLDDYQNHVRSHRANAFSITGTMRSLHAGKVAHHFGWTGPALTVDTACSSSAVAIHTACRDLLAGDCDAALAGGVNVITDPLAFQDLAAAGFLSPTGQCKSFDDRADGYCRGEAVGFVFLKRLSDAVADGNQILGCIASSTVYQNDNSTPIFVPNSPSLLGLFKNVMRKAQVQPSDISVVEAHGTGTPVGDPAEWESVRQALETPKRADPVYIGSAKGHVGHTEAASGVVALVKVLTMVQGGHIPPQASHSRLNHLIQPSDMMQVATSQRPWQPERKVVLLNNYGASGSNVAMIVTEPPSRRPRAAPAPALEEVALPFCVAGRTVKSLKANCTRILSYIDQNSEVKLTDLSFNMHRKFGRHLRYRVAFKCSSPDDLRLKLSQVATGFPEPEAGMEIKDVQPDRSVILCFGGQVSTAIGLDRELYDRTRILRHYLDECDAATRSFGLRSIYPGIFSQQPVQDQQHLQTMLFAMQYSCAMCWMKSGLSSRVVALVGHSFGELTAMCISGVLSLHDAVKLVAGRARLIRDHWGPDPGVMLAVEAEEETVHTLLSEASQAYTGPSRATIACYNGPRSFTLAGSQEAIGVVRDLISKRFPAMRNKTLRVTNAFHSGLVEPLEEQLKLLGHGLSFQKPCIPLERTTETRSALELLGPQYVADQMRQPVFFRNAVQRLSQDYPNSVWLEAGCSSTVTAMAQRALDAVPRKSNHFQAIKINEPNAFENLSEATVSLWKEGLPASFWPHNASQTSDYATLVLPPYQFEKEKHWVELGDPVELIEQIKQAVRSEISVPHANPAVAGDGRFIFTGYRDSHGDSKRQPCFQINTASKEYHDLVQDHVVANTAGICSGMLQATLVTDALFSLHPEWATNGIRTSLHDMANHAPICLNPSRVLSLEFEKRGEGSWDWKIVGLSAGASRILHTTGRLQLRDPRDIAYQTEFRRLGRLVDHARCSALLNTGPRHGDVEILQGRSIYRTFHDVVAFGEQYRGLRWLVGHGNESAGHVSRAQHNEALFDLLRGEHISQVGGIWVNCMTGHNPDDIFLGAEIEMSMVSPDWGNRPLPGQLDVLARHQHHKKTGDYTTDTFVFDSTNGDLVQVVLGVRYTRTSRASFARVLQRMTSAKPAGNKIELSSPPIPEPVTSPQPTIQAPKIAASKQQEPEASSRDLLKEMGEVVANLVGVDVADIGPDANLADFGIDSLLGLELQGEIKTVFDCTPDEVALMRATTLRELVRCLPIAEDSPGPGTSDDGIQCQPSDDSSPDDSDSSSQSSEPSSSSTGPLDLLWSTSDILESFSETKKLGDQMIREFGLETYDSVAVPESNRLCMALLADAFEQLGCPLRSARPGQSLDPIPFQPQHKIFVRYIYDFLEKTVGLMTAEDNGKRKRTGTPIPTASSQSILNELVDKYPAHENFLRLTFHAGRHLAQGLKGETDGNRVMMSNPEGRRLCQAVYHNYVLNRIGFETMRDVLKRLTGRMRADEKGPLRVLELGGGTGSATSQLLPLLASLDVPVEYTFTDLSSSLVAQARRTLGKQYPFMRFAVQDIEKPVGKELAGQQHLVVASHCVHATRSLTESTRNIRQALRPDGFLMMLEMREAWPSLDLSFGLYEGWWLFEDGRTHAYTSHEAWKRSLTAAGYGACLAITASLGLQKVAFPGSTTYNASLESYYSVQQESLDPTCIVSPQTVEDVSTAVQNLAQLTDDGQDCQFAVRSGGHTSWAGASNIDNGPTIDLRALDAIELSPDKTVISAGVGATWDELYEALDPYGLSVNGGHAAGVVVTKITFATFQQGLIWSGTLYHDISEADNVISEFVDINSPTSYDEYASVITAFSYTQAEGLAVIANLLAYTAEVQGIPTTFDVFFSLPSIYNATSVTNTTELSKATAATNPDGFRSINLVSTLVSTNAVLKAAYRAWNASYPAIKDVTDIVFGITLEPLPPIFYQRHATENALGLASRTDALVVLLITISWTDASDDSIVYATAQTLLDDINSAAETLEGFDPYIFANYAGKHQDVIGSYGPASVSKLRAVRQEVDPKGMFTNQVPGGYKIPNR</sequence>
<evidence type="ECO:0000256" key="3">
    <source>
        <dbReference type="ARBA" id="ARBA00022679"/>
    </source>
</evidence>
<evidence type="ECO:0000256" key="5">
    <source>
        <dbReference type="ARBA" id="ARBA00023315"/>
    </source>
</evidence>
<comment type="caution">
    <text evidence="12">The sequence shown here is derived from an EMBL/GenBank/DDBJ whole genome shotgun (WGS) entry which is preliminary data.</text>
</comment>
<dbReference type="Gene3D" id="3.30.465.10">
    <property type="match status" value="1"/>
</dbReference>
<evidence type="ECO:0000256" key="2">
    <source>
        <dbReference type="ARBA" id="ARBA00022553"/>
    </source>
</evidence>
<dbReference type="InterPro" id="IPR016036">
    <property type="entry name" value="Malonyl_transacylase_ACP-bd"/>
</dbReference>
<dbReference type="SUPFAM" id="SSF53335">
    <property type="entry name" value="S-adenosyl-L-methionine-dependent methyltransferases"/>
    <property type="match status" value="1"/>
</dbReference>
<dbReference type="CDD" id="cd02440">
    <property type="entry name" value="AdoMet_MTases"/>
    <property type="match status" value="1"/>
</dbReference>
<evidence type="ECO:0000256" key="4">
    <source>
        <dbReference type="ARBA" id="ARBA00023268"/>
    </source>
</evidence>
<evidence type="ECO:0000313" key="12">
    <source>
        <dbReference type="EMBL" id="ROV97848.1"/>
    </source>
</evidence>
<dbReference type="GO" id="GO:0004312">
    <property type="term" value="F:fatty acid synthase activity"/>
    <property type="evidence" value="ECO:0007669"/>
    <property type="project" value="TreeGrafter"/>
</dbReference>
<dbReference type="InterPro" id="IPR042104">
    <property type="entry name" value="PKS_dehydratase_sf"/>
</dbReference>
<dbReference type="PROSITE" id="PS52019">
    <property type="entry name" value="PKS_MFAS_DH"/>
    <property type="match status" value="1"/>
</dbReference>
<evidence type="ECO:0000259" key="10">
    <source>
        <dbReference type="PROSITE" id="PS52004"/>
    </source>
</evidence>
<evidence type="ECO:0000256" key="1">
    <source>
        <dbReference type="ARBA" id="ARBA00022450"/>
    </source>
</evidence>
<keyword evidence="5" id="KW-0012">Acyltransferase</keyword>
<dbReference type="EMBL" id="LJZO01000015">
    <property type="protein sequence ID" value="ROV97848.1"/>
    <property type="molecule type" value="Genomic_DNA"/>
</dbReference>
<dbReference type="GO" id="GO:0031177">
    <property type="term" value="F:phosphopantetheine binding"/>
    <property type="evidence" value="ECO:0007669"/>
    <property type="project" value="InterPro"/>
</dbReference>
<dbReference type="InterPro" id="IPR001227">
    <property type="entry name" value="Ac_transferase_dom_sf"/>
</dbReference>
<feature type="domain" description="Carrier" evidence="8">
    <location>
        <begin position="1715"/>
        <end position="1792"/>
    </location>
</feature>
<dbReference type="SUPFAM" id="SSF47336">
    <property type="entry name" value="ACP-like"/>
    <property type="match status" value="1"/>
</dbReference>
<feature type="compositionally biased region" description="Polar residues" evidence="7">
    <location>
        <begin position="393"/>
        <end position="404"/>
    </location>
</feature>
<evidence type="ECO:0000259" key="9">
    <source>
        <dbReference type="PROSITE" id="PS51387"/>
    </source>
</evidence>
<evidence type="ECO:0000256" key="7">
    <source>
        <dbReference type="SAM" id="MobiDB-lite"/>
    </source>
</evidence>
<dbReference type="InterPro" id="IPR041068">
    <property type="entry name" value="HTH_51"/>
</dbReference>
<feature type="domain" description="Ketosynthase family 3 (KS3)" evidence="10">
    <location>
        <begin position="428"/>
        <end position="855"/>
    </location>
</feature>
<dbReference type="Pfam" id="PF00550">
    <property type="entry name" value="PP-binding"/>
    <property type="match status" value="1"/>
</dbReference>
<dbReference type="CDD" id="cd00833">
    <property type="entry name" value="PKS"/>
    <property type="match status" value="1"/>
</dbReference>
<dbReference type="PROSITE" id="PS00606">
    <property type="entry name" value="KS3_1"/>
    <property type="match status" value="1"/>
</dbReference>
<evidence type="ECO:0000313" key="13">
    <source>
        <dbReference type="Proteomes" id="UP000284375"/>
    </source>
</evidence>
<dbReference type="Gene3D" id="3.10.129.110">
    <property type="entry name" value="Polyketide synthase dehydratase"/>
    <property type="match status" value="1"/>
</dbReference>
<dbReference type="GO" id="GO:0071949">
    <property type="term" value="F:FAD binding"/>
    <property type="evidence" value="ECO:0007669"/>
    <property type="project" value="InterPro"/>
</dbReference>
<dbReference type="InterPro" id="IPR016166">
    <property type="entry name" value="FAD-bd_PCMH"/>
</dbReference>
<dbReference type="Pfam" id="PF02801">
    <property type="entry name" value="Ketoacyl-synt_C"/>
    <property type="match status" value="1"/>
</dbReference>
<dbReference type="SUPFAM" id="SSF56176">
    <property type="entry name" value="FAD-binding/transporter-associated domain-like"/>
    <property type="match status" value="1"/>
</dbReference>
<feature type="domain" description="FAD-binding PCMH-type" evidence="9">
    <location>
        <begin position="2225"/>
        <end position="2441"/>
    </location>
</feature>
<keyword evidence="4" id="KW-0511">Multifunctional enzyme</keyword>
<keyword evidence="3" id="KW-0808">Transferase</keyword>
<dbReference type="Gene3D" id="3.40.50.150">
    <property type="entry name" value="Vaccinia Virus protein VP39"/>
    <property type="match status" value="1"/>
</dbReference>
<feature type="domain" description="PKS/mFAS DH" evidence="11">
    <location>
        <begin position="1358"/>
        <end position="1666"/>
    </location>
</feature>
<dbReference type="GO" id="GO:0006633">
    <property type="term" value="P:fatty acid biosynthetic process"/>
    <property type="evidence" value="ECO:0007669"/>
    <property type="project" value="InterPro"/>
</dbReference>
<dbReference type="Proteomes" id="UP000284375">
    <property type="component" value="Unassembled WGS sequence"/>
</dbReference>
<feature type="region of interest" description="Disordered" evidence="7">
    <location>
        <begin position="369"/>
        <end position="431"/>
    </location>
</feature>
<dbReference type="InterPro" id="IPR016039">
    <property type="entry name" value="Thiolase-like"/>
</dbReference>
<dbReference type="Gene3D" id="3.40.366.10">
    <property type="entry name" value="Malonyl-Coenzyme A Acyl Carrier Protein, domain 2"/>
    <property type="match status" value="2"/>
</dbReference>
<keyword evidence="13" id="KW-1185">Reference proteome</keyword>
<dbReference type="Gene3D" id="3.30.70.3290">
    <property type="match status" value="1"/>
</dbReference>
<keyword evidence="2" id="KW-0597">Phosphoprotein</keyword>
<dbReference type="InterPro" id="IPR014030">
    <property type="entry name" value="Ketoacyl_synth_N"/>
</dbReference>
<feature type="region of interest" description="Disordered" evidence="7">
    <location>
        <begin position="1676"/>
        <end position="1717"/>
    </location>
</feature>
<evidence type="ECO:0008006" key="14">
    <source>
        <dbReference type="Google" id="ProtNLM"/>
    </source>
</evidence>
<feature type="compositionally biased region" description="Basic and acidic residues" evidence="7">
    <location>
        <begin position="408"/>
        <end position="428"/>
    </location>
</feature>
<dbReference type="InterPro" id="IPR006094">
    <property type="entry name" value="Oxid_FAD_bind_N"/>
</dbReference>
<evidence type="ECO:0000259" key="11">
    <source>
        <dbReference type="PROSITE" id="PS52019"/>
    </source>
</evidence>
<evidence type="ECO:0000259" key="8">
    <source>
        <dbReference type="PROSITE" id="PS50075"/>
    </source>
</evidence>
<dbReference type="SUPFAM" id="SSF52151">
    <property type="entry name" value="FabD/lysophospholipase-like"/>
    <property type="match status" value="1"/>
</dbReference>
<dbReference type="SUPFAM" id="SSF53901">
    <property type="entry name" value="Thiolase-like"/>
    <property type="match status" value="1"/>
</dbReference>
<dbReference type="InterPro" id="IPR013217">
    <property type="entry name" value="Methyltransf_12"/>
</dbReference>
<feature type="compositionally biased region" description="Low complexity" evidence="7">
    <location>
        <begin position="1819"/>
        <end position="1830"/>
    </location>
</feature>
<dbReference type="InterPro" id="IPR009081">
    <property type="entry name" value="PP-bd_ACP"/>
</dbReference>
<dbReference type="InterPro" id="IPR032088">
    <property type="entry name" value="SAT"/>
</dbReference>
<dbReference type="SUPFAM" id="SSF55048">
    <property type="entry name" value="Probable ACP-binding domain of malonyl-CoA ACP transacylase"/>
    <property type="match status" value="1"/>
</dbReference>
<accession>A0A423W3E5</accession>
<dbReference type="GO" id="GO:0004315">
    <property type="term" value="F:3-oxoacyl-[acyl-carrier-protein] synthase activity"/>
    <property type="evidence" value="ECO:0007669"/>
    <property type="project" value="InterPro"/>
</dbReference>
<dbReference type="InterPro" id="IPR049900">
    <property type="entry name" value="PKS_mFAS_DH"/>
</dbReference>
<dbReference type="InterPro" id="IPR014043">
    <property type="entry name" value="Acyl_transferase_dom"/>
</dbReference>
<feature type="compositionally biased region" description="Low complexity" evidence="7">
    <location>
        <begin position="369"/>
        <end position="392"/>
    </location>
</feature>
<dbReference type="InterPro" id="IPR029063">
    <property type="entry name" value="SAM-dependent_MTases_sf"/>
</dbReference>
<dbReference type="PANTHER" id="PTHR43775:SF14">
    <property type="entry name" value="ITERATIVE POLYKETIDE SYNTHASE AFOE-RELATED"/>
    <property type="match status" value="1"/>
</dbReference>
<feature type="region of interest" description="Disordered" evidence="7">
    <location>
        <begin position="1792"/>
        <end position="1836"/>
    </location>
</feature>
<dbReference type="InterPro" id="IPR016169">
    <property type="entry name" value="FAD-bd_PCMH_sub2"/>
</dbReference>
<dbReference type="InterPro" id="IPR016035">
    <property type="entry name" value="Acyl_Trfase/lysoPLipase"/>
</dbReference>
<reference evidence="12 13" key="1">
    <citation type="submission" date="2015-09" db="EMBL/GenBank/DDBJ databases">
        <title>Host preference determinants of Valsa canker pathogens revealed by comparative genomics.</title>
        <authorList>
            <person name="Yin Z."/>
            <person name="Huang L."/>
        </authorList>
    </citation>
    <scope>NUCLEOTIDE SEQUENCE [LARGE SCALE GENOMIC DNA]</scope>
    <source>
        <strain evidence="12 13">YSFL</strain>
    </source>
</reference>
<dbReference type="PANTHER" id="PTHR43775">
    <property type="entry name" value="FATTY ACID SYNTHASE"/>
    <property type="match status" value="1"/>
</dbReference>
<proteinExistence type="predicted"/>
<dbReference type="Gene3D" id="1.10.1200.10">
    <property type="entry name" value="ACP-like"/>
    <property type="match status" value="1"/>
</dbReference>
<dbReference type="Pfam" id="PF16073">
    <property type="entry name" value="SAT"/>
    <property type="match status" value="1"/>
</dbReference>
<dbReference type="SMART" id="SM00823">
    <property type="entry name" value="PKS_PP"/>
    <property type="match status" value="1"/>
</dbReference>
<dbReference type="Pfam" id="PF01565">
    <property type="entry name" value="FAD_binding_4"/>
    <property type="match status" value="1"/>
</dbReference>
<dbReference type="OrthoDB" id="329835at2759"/>
<dbReference type="Pfam" id="PF18558">
    <property type="entry name" value="HTH_51"/>
    <property type="match status" value="1"/>
</dbReference>
<keyword evidence="1" id="KW-0596">Phosphopantetheine</keyword>
<dbReference type="Pfam" id="PF00698">
    <property type="entry name" value="Acyl_transf_1"/>
    <property type="match status" value="1"/>
</dbReference>
<feature type="region of interest" description="N-terminal hotdog fold" evidence="6">
    <location>
        <begin position="1358"/>
        <end position="1487"/>
    </location>
</feature>
<dbReference type="STRING" id="252740.A0A423W3E5"/>
<dbReference type="InterPro" id="IPR050091">
    <property type="entry name" value="PKS_NRPS_Biosynth_Enz"/>
</dbReference>